<dbReference type="NCBIfam" id="TIGR00234">
    <property type="entry name" value="tyrS"/>
    <property type="match status" value="1"/>
</dbReference>
<dbReference type="InterPro" id="IPR023617">
    <property type="entry name" value="Tyr-tRNA-ligase_arc/euk-type"/>
</dbReference>
<evidence type="ECO:0000256" key="1">
    <source>
        <dbReference type="ARBA" id="ARBA00013160"/>
    </source>
</evidence>
<evidence type="ECO:0000256" key="8">
    <source>
        <dbReference type="ARBA" id="ARBA00048248"/>
    </source>
</evidence>
<evidence type="ECO:0000313" key="11">
    <source>
        <dbReference type="Proteomes" id="UP001217963"/>
    </source>
</evidence>
<dbReference type="PANTHER" id="PTHR46264">
    <property type="entry name" value="TYROSINE-TRNA LIGASE"/>
    <property type="match status" value="1"/>
</dbReference>
<evidence type="ECO:0000256" key="3">
    <source>
        <dbReference type="ARBA" id="ARBA00022741"/>
    </source>
</evidence>
<dbReference type="InterPro" id="IPR050489">
    <property type="entry name" value="Tyr-tRNA_synthase"/>
</dbReference>
<keyword evidence="6 9" id="KW-0030">Aminoacyl-tRNA synthetase</keyword>
<organism evidence="10 11">
    <name type="scientific">Encephalitozoon hellem</name>
    <name type="common">Microsporidian parasite</name>
    <dbReference type="NCBI Taxonomy" id="27973"/>
    <lineage>
        <taxon>Eukaryota</taxon>
        <taxon>Fungi</taxon>
        <taxon>Fungi incertae sedis</taxon>
        <taxon>Microsporidia</taxon>
        <taxon>Unikaryonidae</taxon>
        <taxon>Encephalitozoon</taxon>
    </lineage>
</organism>
<dbReference type="PANTHER" id="PTHR46264:SF4">
    <property type="entry name" value="TYROSINE--TRNA LIGASE, CYTOPLASMIC"/>
    <property type="match status" value="1"/>
</dbReference>
<proteinExistence type="inferred from homology"/>
<dbReference type="EMBL" id="CP119066">
    <property type="protein sequence ID" value="WEL38668.1"/>
    <property type="molecule type" value="Genomic_DNA"/>
</dbReference>
<evidence type="ECO:0000313" key="10">
    <source>
        <dbReference type="EMBL" id="WEL38668.1"/>
    </source>
</evidence>
<dbReference type="InterPro" id="IPR014729">
    <property type="entry name" value="Rossmann-like_a/b/a_fold"/>
</dbReference>
<dbReference type="CDD" id="cd00805">
    <property type="entry name" value="TyrRS_core"/>
    <property type="match status" value="1"/>
</dbReference>
<reference evidence="10 11" key="1">
    <citation type="submission" date="2023-02" db="EMBL/GenBank/DDBJ databases">
        <title>Encephalitozoon hellem ATCC 50451 complete genome.</title>
        <authorList>
            <person name="Mascarenhas dos Santos A.C."/>
            <person name="Julian A.T."/>
            <person name="Pombert J.-F."/>
        </authorList>
    </citation>
    <scope>NUCLEOTIDE SEQUENCE [LARGE SCALE GENOMIC DNA]</scope>
    <source>
        <strain evidence="10 11">ATCC 50451</strain>
    </source>
</reference>
<dbReference type="Gene3D" id="3.40.50.620">
    <property type="entry name" value="HUPs"/>
    <property type="match status" value="1"/>
</dbReference>
<sequence length="347" mass="40026">MKFYISKPIGMSVEQKLHLITRNLQEVLGLEELKKILSERDLNIYWGTAITGKPHIAYLVPLMKVRDFVDAGCNVKILFADIHGFLDNLKAPIEKVEYRCVYYEKLIKSSLKMLGVDLNRIQFIKGSEFQKSNEYVMDLYKILSITSEHDAKKAGAQVVKQVENPMVSSLVYPAMQALDEVHMSVDAQFGGVDQRKIFTYARKYLPLLNYEKRIHLMSPMLPGLNSEKMSSSDDLSKIDLMDSKEAIWKKIKKCFCEEGNKENGLMKIFSHIIFPIFEVKGEKIRITDKDGKEKIFEKYQDFEDEFSSKSIHPGDLKSNAARLIDSIIRPIREEMEKDLTMVKQAYD</sequence>
<evidence type="ECO:0000256" key="7">
    <source>
        <dbReference type="ARBA" id="ARBA00033323"/>
    </source>
</evidence>
<name>A0ABY8CIG9_ENCHE</name>
<gene>
    <name evidence="10" type="ORF">PFJ87_05g01380</name>
</gene>
<dbReference type="PIRSF" id="PIRSF006588">
    <property type="entry name" value="TyrRS_arch_euk"/>
    <property type="match status" value="1"/>
</dbReference>
<evidence type="ECO:0000256" key="2">
    <source>
        <dbReference type="ARBA" id="ARBA00022598"/>
    </source>
</evidence>
<keyword evidence="11" id="KW-1185">Reference proteome</keyword>
<evidence type="ECO:0000256" key="5">
    <source>
        <dbReference type="ARBA" id="ARBA00022917"/>
    </source>
</evidence>
<dbReference type="Proteomes" id="UP001217963">
    <property type="component" value="Chromosome V"/>
</dbReference>
<comment type="catalytic activity">
    <reaction evidence="8 9">
        <text>tRNA(Tyr) + L-tyrosine + ATP = L-tyrosyl-tRNA(Tyr) + AMP + diphosphate + H(+)</text>
        <dbReference type="Rhea" id="RHEA:10220"/>
        <dbReference type="Rhea" id="RHEA-COMP:9706"/>
        <dbReference type="Rhea" id="RHEA-COMP:9707"/>
        <dbReference type="ChEBI" id="CHEBI:15378"/>
        <dbReference type="ChEBI" id="CHEBI:30616"/>
        <dbReference type="ChEBI" id="CHEBI:33019"/>
        <dbReference type="ChEBI" id="CHEBI:58315"/>
        <dbReference type="ChEBI" id="CHEBI:78442"/>
        <dbReference type="ChEBI" id="CHEBI:78536"/>
        <dbReference type="ChEBI" id="CHEBI:456215"/>
        <dbReference type="EC" id="6.1.1.1"/>
    </reaction>
</comment>
<keyword evidence="3 9" id="KW-0547">Nucleotide-binding</keyword>
<keyword evidence="4 9" id="KW-0067">ATP-binding</keyword>
<dbReference type="NCBIfam" id="NF006330">
    <property type="entry name" value="PRK08560.1"/>
    <property type="match status" value="1"/>
</dbReference>
<dbReference type="PRINTS" id="PR01040">
    <property type="entry name" value="TRNASYNTHTYR"/>
</dbReference>
<keyword evidence="2 9" id="KW-0436">Ligase</keyword>
<dbReference type="InterPro" id="IPR002305">
    <property type="entry name" value="aa-tRNA-synth_Ic"/>
</dbReference>
<protein>
    <recommendedName>
        <fullName evidence="1 9">Tyrosine--tRNA ligase</fullName>
        <ecNumber evidence="1 9">6.1.1.1</ecNumber>
    </recommendedName>
    <alternativeName>
        <fullName evidence="7 9">Tyrosyl-tRNA synthetase</fullName>
    </alternativeName>
</protein>
<dbReference type="InterPro" id="IPR002307">
    <property type="entry name" value="Tyr-tRNA-ligase"/>
</dbReference>
<accession>A0ABY8CIG9</accession>
<dbReference type="EC" id="6.1.1.1" evidence="1 9"/>
<dbReference type="Pfam" id="PF00579">
    <property type="entry name" value="tRNA-synt_1b"/>
    <property type="match status" value="1"/>
</dbReference>
<dbReference type="Gene3D" id="1.10.240.10">
    <property type="entry name" value="Tyrosyl-Transfer RNA Synthetase"/>
    <property type="match status" value="1"/>
</dbReference>
<comment type="similarity">
    <text evidence="9">Belongs to the class-I aminoacyl-tRNA synthetase family.</text>
</comment>
<evidence type="ECO:0000256" key="4">
    <source>
        <dbReference type="ARBA" id="ARBA00022840"/>
    </source>
</evidence>
<keyword evidence="5 9" id="KW-0648">Protein biosynthesis</keyword>
<evidence type="ECO:0000256" key="9">
    <source>
        <dbReference type="RuleBase" id="RU361234"/>
    </source>
</evidence>
<evidence type="ECO:0000256" key="6">
    <source>
        <dbReference type="ARBA" id="ARBA00023146"/>
    </source>
</evidence>
<dbReference type="SUPFAM" id="SSF52374">
    <property type="entry name" value="Nucleotidylyl transferase"/>
    <property type="match status" value="1"/>
</dbReference>